<keyword evidence="4" id="KW-0997">Cell inner membrane</keyword>
<dbReference type="EMBL" id="CAEZYK010000096">
    <property type="protein sequence ID" value="CAB4732048.1"/>
    <property type="molecule type" value="Genomic_DNA"/>
</dbReference>
<dbReference type="InterPro" id="IPR032523">
    <property type="entry name" value="CcmF_C"/>
</dbReference>
<evidence type="ECO:0000256" key="10">
    <source>
        <dbReference type="SAM" id="Phobius"/>
    </source>
</evidence>
<comment type="function">
    <text evidence="9">Required for the biogenesis of c-type cytochromes. Possible subunit of a heme lyase.</text>
</comment>
<evidence type="ECO:0000256" key="9">
    <source>
        <dbReference type="ARBA" id="ARBA00037230"/>
    </source>
</evidence>
<feature type="transmembrane region" description="Helical" evidence="10">
    <location>
        <begin position="275"/>
        <end position="294"/>
    </location>
</feature>
<evidence type="ECO:0000313" key="13">
    <source>
        <dbReference type="EMBL" id="CAB4732048.1"/>
    </source>
</evidence>
<keyword evidence="3" id="KW-1003">Cell membrane</keyword>
<evidence type="ECO:0000256" key="1">
    <source>
        <dbReference type="ARBA" id="ARBA00004429"/>
    </source>
</evidence>
<dbReference type="PRINTS" id="PR01411">
    <property type="entry name" value="CCMFBIOGNSIS"/>
</dbReference>
<comment type="subcellular location">
    <subcellularLocation>
        <location evidence="1">Cell inner membrane</location>
        <topology evidence="1">Multi-pass membrane protein</topology>
    </subcellularLocation>
</comment>
<evidence type="ECO:0000259" key="11">
    <source>
        <dbReference type="Pfam" id="PF01578"/>
    </source>
</evidence>
<feature type="domain" description="Cytochrome c assembly protein" evidence="11">
    <location>
        <begin position="89"/>
        <end position="297"/>
    </location>
</feature>
<feature type="transmembrane region" description="Helical" evidence="10">
    <location>
        <begin position="622"/>
        <end position="642"/>
    </location>
</feature>
<dbReference type="EMBL" id="CAFBOF010000008">
    <property type="protein sequence ID" value="CAB4973261.1"/>
    <property type="molecule type" value="Genomic_DNA"/>
</dbReference>
<feature type="transmembrane region" description="Helical" evidence="10">
    <location>
        <begin position="6"/>
        <end position="29"/>
    </location>
</feature>
<keyword evidence="6" id="KW-0201">Cytochrome c-type biogenesis</keyword>
<comment type="similarity">
    <text evidence="2">Belongs to the CcmF/CycK/Ccl1/NrfE/CcsA family.</text>
</comment>
<dbReference type="GO" id="GO:0020037">
    <property type="term" value="F:heme binding"/>
    <property type="evidence" value="ECO:0007669"/>
    <property type="project" value="InterPro"/>
</dbReference>
<dbReference type="GO" id="GO:0015232">
    <property type="term" value="F:heme transmembrane transporter activity"/>
    <property type="evidence" value="ECO:0007669"/>
    <property type="project" value="InterPro"/>
</dbReference>
<feature type="transmembrane region" description="Helical" evidence="10">
    <location>
        <begin position="41"/>
        <end position="61"/>
    </location>
</feature>
<dbReference type="PANTHER" id="PTHR43653:SF1">
    <property type="entry name" value="CYTOCHROME C-TYPE BIOGENESIS PROTEIN CCMF"/>
    <property type="match status" value="1"/>
</dbReference>
<gene>
    <name evidence="13" type="ORF">UFOPK2683_01343</name>
    <name evidence="14" type="ORF">UFOPK3605_00705</name>
    <name evidence="15" type="ORF">UFOPK3897_00619</name>
</gene>
<keyword evidence="5 10" id="KW-0812">Transmembrane</keyword>
<accession>A0A6J6SBI9</accession>
<feature type="transmembrane region" description="Helical" evidence="10">
    <location>
        <begin position="452"/>
        <end position="475"/>
    </location>
</feature>
<feature type="transmembrane region" description="Helical" evidence="10">
    <location>
        <begin position="179"/>
        <end position="202"/>
    </location>
</feature>
<evidence type="ECO:0000313" key="15">
    <source>
        <dbReference type="EMBL" id="CAB4973261.1"/>
    </source>
</evidence>
<keyword evidence="7 10" id="KW-1133">Transmembrane helix</keyword>
<organism evidence="13">
    <name type="scientific">freshwater metagenome</name>
    <dbReference type="NCBI Taxonomy" id="449393"/>
    <lineage>
        <taxon>unclassified sequences</taxon>
        <taxon>metagenomes</taxon>
        <taxon>ecological metagenomes</taxon>
    </lineage>
</organism>
<dbReference type="InterPro" id="IPR003568">
    <property type="entry name" value="Cyt_c_biogenesis_CcmF"/>
</dbReference>
<feature type="transmembrane region" description="Helical" evidence="10">
    <location>
        <begin position="251"/>
        <end position="268"/>
    </location>
</feature>
<keyword evidence="8 10" id="KW-0472">Membrane</keyword>
<dbReference type="EMBL" id="CAFBMM010000026">
    <property type="protein sequence ID" value="CAB4905029.1"/>
    <property type="molecule type" value="Genomic_DNA"/>
</dbReference>
<reference evidence="13" key="1">
    <citation type="submission" date="2020-05" db="EMBL/GenBank/DDBJ databases">
        <authorList>
            <person name="Chiriac C."/>
            <person name="Salcher M."/>
            <person name="Ghai R."/>
            <person name="Kavagutti S V."/>
        </authorList>
    </citation>
    <scope>NUCLEOTIDE SEQUENCE</scope>
</reference>
<feature type="transmembrane region" description="Helical" evidence="10">
    <location>
        <begin position="214"/>
        <end position="231"/>
    </location>
</feature>
<dbReference type="GO" id="GO:0005886">
    <property type="term" value="C:plasma membrane"/>
    <property type="evidence" value="ECO:0007669"/>
    <property type="project" value="UniProtKB-SubCell"/>
</dbReference>
<dbReference type="PRINTS" id="PR01410">
    <property type="entry name" value="CCBIOGENESIS"/>
</dbReference>
<dbReference type="GO" id="GO:0017004">
    <property type="term" value="P:cytochrome complex assembly"/>
    <property type="evidence" value="ECO:0007669"/>
    <property type="project" value="UniProtKB-KW"/>
</dbReference>
<dbReference type="Pfam" id="PF16327">
    <property type="entry name" value="CcmF_C"/>
    <property type="match status" value="1"/>
</dbReference>
<dbReference type="InterPro" id="IPR003567">
    <property type="entry name" value="Cyt_c_biogenesis"/>
</dbReference>
<evidence type="ECO:0000256" key="5">
    <source>
        <dbReference type="ARBA" id="ARBA00022692"/>
    </source>
</evidence>
<proteinExistence type="inferred from homology"/>
<evidence type="ECO:0000256" key="2">
    <source>
        <dbReference type="ARBA" id="ARBA00009186"/>
    </source>
</evidence>
<dbReference type="InterPro" id="IPR002541">
    <property type="entry name" value="Cyt_c_assembly"/>
</dbReference>
<evidence type="ECO:0000256" key="3">
    <source>
        <dbReference type="ARBA" id="ARBA00022475"/>
    </source>
</evidence>
<feature type="transmembrane region" description="Helical" evidence="10">
    <location>
        <begin position="314"/>
        <end position="332"/>
    </location>
</feature>
<sequence length="664" mass="71398">MKAELGVLALALGASSAALGIVFLARGIIQKNDSFLVIGRRFVFGVLIAAVLAAGVMEWALVTHDFSLRYVAQNNASGTPLLFSITGLWAALEGSILLWLVVLGGYLAVTAWQFRHRTADPLVAWATLIGLVVALFFFALVLGPANPFIKLASAPLDGQGPNPLLQNHPLMAFHPPMLYLGYVGFTVPFMFALAALITGRFGEGWLSDVRRTTIVAWTFLTIGVMLGAWWSYEVLGWGGYWAWDPVENASLLPWLTGTAFIHSVMVQERRGMLRVWNISLIVATFCLTILGTFLTRSGIINSVHSFTESGIGPWLLAFLAITAVTSIGLIAWRGDKLRTPGSIDSPFSREAAFLANNLLFAALAFVVLLGTVYPLLAEALRGQQLSVGSPYFNRMTTPIGLALLFLMAAAPALPWRAASSEVLRRRLLIPAWLAGLAMLGALILGVRDLTVLIVIGLGVFALAGIVRQVVVGARAERSSKGSLRAAGSLFRTNPRFYGGLVVHTGVIIIAMALAVSAAYSTKAEVRLSRGESAVLNDYRFTYLGTRVDVSPQKRVVKARVRIMRGDKNLGVYAPAVNIFPNATSAIGTPSVRTGLRADVYLTLISSPANGRKATLGIAIKPMVLWLWIGGGVIAIGATLAILPKRRRSVIVDKDPDSKRETISA</sequence>
<dbReference type="PANTHER" id="PTHR43653">
    <property type="entry name" value="CYTOCHROME C ASSEMBLY PROTEIN-RELATED"/>
    <property type="match status" value="1"/>
</dbReference>
<dbReference type="AlphaFoldDB" id="A0A6J6SBI9"/>
<evidence type="ECO:0000256" key="6">
    <source>
        <dbReference type="ARBA" id="ARBA00022748"/>
    </source>
</evidence>
<feature type="domain" description="Cytochrome c-type biogenesis protein CcmF C-terminal" evidence="12">
    <location>
        <begin position="316"/>
        <end position="642"/>
    </location>
</feature>
<feature type="transmembrane region" description="Helical" evidence="10">
    <location>
        <begin position="427"/>
        <end position="446"/>
    </location>
</feature>
<feature type="transmembrane region" description="Helical" evidence="10">
    <location>
        <begin position="496"/>
        <end position="519"/>
    </location>
</feature>
<dbReference type="Pfam" id="PF01578">
    <property type="entry name" value="Cytochrom_C_asm"/>
    <property type="match status" value="1"/>
</dbReference>
<feature type="transmembrane region" description="Helical" evidence="10">
    <location>
        <begin position="81"/>
        <end position="109"/>
    </location>
</feature>
<feature type="transmembrane region" description="Helical" evidence="10">
    <location>
        <begin position="121"/>
        <end position="142"/>
    </location>
</feature>
<feature type="transmembrane region" description="Helical" evidence="10">
    <location>
        <begin position="396"/>
        <end position="415"/>
    </location>
</feature>
<feature type="transmembrane region" description="Helical" evidence="10">
    <location>
        <begin position="353"/>
        <end position="376"/>
    </location>
</feature>
<evidence type="ECO:0000256" key="8">
    <source>
        <dbReference type="ARBA" id="ARBA00023136"/>
    </source>
</evidence>
<protein>
    <submittedName>
        <fullName evidence="13">Unannotated protein</fullName>
    </submittedName>
</protein>
<evidence type="ECO:0000256" key="4">
    <source>
        <dbReference type="ARBA" id="ARBA00022519"/>
    </source>
</evidence>
<evidence type="ECO:0000259" key="12">
    <source>
        <dbReference type="Pfam" id="PF16327"/>
    </source>
</evidence>
<evidence type="ECO:0000256" key="7">
    <source>
        <dbReference type="ARBA" id="ARBA00022989"/>
    </source>
</evidence>
<evidence type="ECO:0000313" key="14">
    <source>
        <dbReference type="EMBL" id="CAB4905029.1"/>
    </source>
</evidence>
<name>A0A6J6SBI9_9ZZZZ</name>